<protein>
    <recommendedName>
        <fullName evidence="13">AP-5 complex subunit beta-1</fullName>
    </recommendedName>
</protein>
<feature type="transmembrane region" description="Helical" evidence="8">
    <location>
        <begin position="254"/>
        <end position="274"/>
    </location>
</feature>
<keyword evidence="8" id="KW-0472">Membrane</keyword>
<keyword evidence="5" id="KW-0804">Transcription</keyword>
<dbReference type="InterPro" id="IPR048979">
    <property type="entry name" value="AP5B1_middle"/>
</dbReference>
<evidence type="ECO:0000313" key="11">
    <source>
        <dbReference type="EMBL" id="KAK8491583.1"/>
    </source>
</evidence>
<comment type="similarity">
    <text evidence="2">Belongs to the BBR/BPC family.</text>
</comment>
<feature type="transmembrane region" description="Helical" evidence="8">
    <location>
        <begin position="286"/>
        <end position="307"/>
    </location>
</feature>
<comment type="caution">
    <text evidence="11">The sequence shown here is derived from an EMBL/GenBank/DDBJ whole genome shotgun (WGS) entry which is preliminary data.</text>
</comment>
<dbReference type="EMBL" id="JBBPBN010000258">
    <property type="protein sequence ID" value="KAK8491583.1"/>
    <property type="molecule type" value="Genomic_DNA"/>
</dbReference>
<evidence type="ECO:0000256" key="8">
    <source>
        <dbReference type="SAM" id="Phobius"/>
    </source>
</evidence>
<dbReference type="Pfam" id="PF21590">
    <property type="entry name" value="AP5B1_C"/>
    <property type="match status" value="1"/>
</dbReference>
<name>A0ABR2AFH4_9ROSI</name>
<feature type="transmembrane region" description="Helical" evidence="8">
    <location>
        <begin position="336"/>
        <end position="355"/>
    </location>
</feature>
<accession>A0ABR2AFH4</accession>
<keyword evidence="6" id="KW-0539">Nucleus</keyword>
<feature type="region of interest" description="Disordered" evidence="7">
    <location>
        <begin position="1259"/>
        <end position="1300"/>
    </location>
</feature>
<keyword evidence="8" id="KW-1133">Transmembrane helix</keyword>
<gene>
    <name evidence="11" type="ORF">V6N11_063074</name>
</gene>
<evidence type="ECO:0000256" key="4">
    <source>
        <dbReference type="ARBA" id="ARBA00023125"/>
    </source>
</evidence>
<evidence type="ECO:0000256" key="3">
    <source>
        <dbReference type="ARBA" id="ARBA00023015"/>
    </source>
</evidence>
<keyword evidence="8" id="KW-0812">Transmembrane</keyword>
<organism evidence="11 12">
    <name type="scientific">Hibiscus sabdariffa</name>
    <name type="common">roselle</name>
    <dbReference type="NCBI Taxonomy" id="183260"/>
    <lineage>
        <taxon>Eukaryota</taxon>
        <taxon>Viridiplantae</taxon>
        <taxon>Streptophyta</taxon>
        <taxon>Embryophyta</taxon>
        <taxon>Tracheophyta</taxon>
        <taxon>Spermatophyta</taxon>
        <taxon>Magnoliopsida</taxon>
        <taxon>eudicotyledons</taxon>
        <taxon>Gunneridae</taxon>
        <taxon>Pentapetalae</taxon>
        <taxon>rosids</taxon>
        <taxon>malvids</taxon>
        <taxon>Malvales</taxon>
        <taxon>Malvaceae</taxon>
        <taxon>Malvoideae</taxon>
        <taxon>Hibiscus</taxon>
    </lineage>
</organism>
<evidence type="ECO:0000256" key="1">
    <source>
        <dbReference type="ARBA" id="ARBA00004123"/>
    </source>
</evidence>
<evidence type="ECO:0000256" key="2">
    <source>
        <dbReference type="ARBA" id="ARBA00007911"/>
    </source>
</evidence>
<dbReference type="SMART" id="SM01226">
    <property type="entry name" value="GAGA_bind"/>
    <property type="match status" value="1"/>
</dbReference>
<keyword evidence="12" id="KW-1185">Reference proteome</keyword>
<evidence type="ECO:0000259" key="10">
    <source>
        <dbReference type="Pfam" id="PF21590"/>
    </source>
</evidence>
<dbReference type="Pfam" id="PF06217">
    <property type="entry name" value="GAGA_bind"/>
    <property type="match status" value="1"/>
</dbReference>
<evidence type="ECO:0000256" key="5">
    <source>
        <dbReference type="ARBA" id="ARBA00023163"/>
    </source>
</evidence>
<feature type="domain" description="AP5B1 middle" evidence="9">
    <location>
        <begin position="241"/>
        <end position="639"/>
    </location>
</feature>
<evidence type="ECO:0000256" key="6">
    <source>
        <dbReference type="ARBA" id="ARBA00023242"/>
    </source>
</evidence>
<dbReference type="InterPro" id="IPR010409">
    <property type="entry name" value="GAGA-bd_tscrpt_act"/>
</dbReference>
<dbReference type="Pfam" id="PF21588">
    <property type="entry name" value="AP5B1_middle"/>
    <property type="match status" value="1"/>
</dbReference>
<feature type="domain" description="AP5B1 C-terminal" evidence="10">
    <location>
        <begin position="1064"/>
        <end position="1116"/>
    </location>
</feature>
<keyword evidence="3" id="KW-0805">Transcription regulation</keyword>
<evidence type="ECO:0000256" key="7">
    <source>
        <dbReference type="SAM" id="MobiDB-lite"/>
    </source>
</evidence>
<dbReference type="PANTHER" id="PTHR34033">
    <property type="entry name" value="AP-5 COMPLEX SUBUNIT BETA-1"/>
    <property type="match status" value="1"/>
</dbReference>
<proteinExistence type="inferred from homology"/>
<keyword evidence="4" id="KW-0238">DNA-binding</keyword>
<dbReference type="InterPro" id="IPR038741">
    <property type="entry name" value="AP5B1"/>
</dbReference>
<reference evidence="11 12" key="1">
    <citation type="journal article" date="2024" name="G3 (Bethesda)">
        <title>Genome assembly of Hibiscus sabdariffa L. provides insights into metabolisms of medicinal natural products.</title>
        <authorList>
            <person name="Kim T."/>
        </authorList>
    </citation>
    <scope>NUCLEOTIDE SEQUENCE [LARGE SCALE GENOMIC DNA]</scope>
    <source>
        <strain evidence="11">TK-2024</strain>
        <tissue evidence="11">Old leaves</tissue>
    </source>
</reference>
<evidence type="ECO:0008006" key="13">
    <source>
        <dbReference type="Google" id="ProtNLM"/>
    </source>
</evidence>
<comment type="subcellular location">
    <subcellularLocation>
        <location evidence="1">Nucleus</location>
    </subcellularLocation>
</comment>
<evidence type="ECO:0000259" key="9">
    <source>
        <dbReference type="Pfam" id="PF21588"/>
    </source>
</evidence>
<dbReference type="InterPro" id="IPR048981">
    <property type="entry name" value="AP5B1_C"/>
</dbReference>
<dbReference type="PANTHER" id="PTHR34033:SF1">
    <property type="entry name" value="AP-5 COMPLEX SUBUNIT BETA-1"/>
    <property type="match status" value="1"/>
</dbReference>
<dbReference type="Proteomes" id="UP001396334">
    <property type="component" value="Unassembled WGS sequence"/>
</dbReference>
<evidence type="ECO:0000313" key="12">
    <source>
        <dbReference type="Proteomes" id="UP001396334"/>
    </source>
</evidence>
<sequence>MAEKPPPKPISPQDWESLVEDFQNGGFRLEKWRSLSPSVVELALSSILKKEFPFKIPLVIFLEEFSDLLFPPNSLSSLLERLVETLRVLVQSPIDGIHVTYALKEQMMVSTTSILISTNSVESVDAQLTESVVELLLAVINRPNHGPDRHARAIACECLRELEKAYPCLLSEIAGHLWSLCQSERTHASQSYILLFTTVIHSIVNRKLNVSVLNTSVPLVPFNIPQWVLGSEKEELLELNYKELRRAMAFLLEWPQVLTPCGMMVFMGMIMPLAVDLDLQPSMLKVQFFGMIYSFNPLLYHVVLIMYSRFSEAFNEQETEIVRRLLLFSLELQQYLVFRLLSVHWLMGVLNGLMVKGEDVEKKKSIVETGFRLYPVVFDPLSLKALKLDLLAFCSVCIDSLKPQNVSDMIVGDGNSVVKLFQDGLVSVSAFKWMPPWSTETAVAFHTFHKFLIGASSHSDDDPSTTTALMESAIFNHLKGMLVDLILEFQRLVPVIVTFIDRLLGCQKHLWLGERLLQTIDANLHPRVVIDYRLVSYFPIFDRIAENQTIPPRRLLELLTKFMAFLVEKHGPGTGVKSWSRGSKVLGICRTMLTHHQSSRLFLGLSRLLAFTCLYFPDLEVRDHARIYLRMLICVPGMKLRGMLNLGEQLLGISPSAHSGSFFSVPSPRHYPDVKKSMNISSYIHLERMIPLLVKQSWSLSLLPLRVGSGKPDFSGGFKDTEATTDERELDANIQFQTISEDKQIDKREATLYVMDAKVSEILEILRRHFSCIPDFKHMPGLKVKIPCYLRFKSDTFNHAWGGESSKNGLHGVDALPAIYATVLKFSSLAQYGSIPSCHIPFLLGQPPASGYLPGGTDSPDLVAKHDDSGEEEIYKAPVMIELEPREPTPGVVDVFIETNGEDGQIITGQLQSIMVGIEDLFLKAITPPDIGEDVLPDYYSDLFNALWDACGSTSNTGRETFPLKNGNGFAAVSGTRSVKLLEIPPDSLIHATERYLTPFVVSVSGERLVNMVKDRGIIKDIIWKDEDSGLLLDAVTSVTNQDTMPLYLTFFENEDDQESRLNISKRSMGCIHVLIFLPPQFHLLFQMEVSDASTLVRIRTDHWPCLAYIDDYLEALFLKGKTLTYTPNFMDDDVLNMHNWGYYEPSIKGHLSLQLMLSMVDRDTKPFIPGRDPNLMVGTNAAFHPRDCVVSEAHIPANYVRDSWINERDKFFRMLPPPPRIMAFILKPRQLIRCRVLQPPPDSSTRDEMVVSRVEVLPTSKDGLQPRKRQDGAALRCQRPKSPRKPKENANSTVQRVKPAKKSINIQIDGFDMDVTGIPIPVCSCTGAPQQCYRWGCGGWQSACCTTNVSMYPLPMSTKRRGARIAGRKMSQGAFKKVLKKLAAENYNFSNPIDLRSHWARHGTNKFVTIR</sequence>